<dbReference type="Proteomes" id="UP000001036">
    <property type="component" value="Chromosome"/>
</dbReference>
<feature type="repeat" description="TPR" evidence="1">
    <location>
        <begin position="253"/>
        <end position="286"/>
    </location>
</feature>
<dbReference type="HOGENOM" id="CLU_548241_0_0_6"/>
<dbReference type="AlphaFoldDB" id="B3PKS9"/>
<sequence>MKQAAVKAITAVKTTTAAHSRQLVGLVHRLRHPLLAGALALAIAGCAQQAGQSPAANTKTHAEATGNTRDLRSLQTWVETEPDNPEAWYELGYYHYREAEEHNATSSRERALAYFRKTLALAPGNAPTQEAIYRLLYQKLLRERRPENLSEARALYAQIGSEARKGLHPPSLALFLNTYVQQAGDAQKDYPGLQQTLYNAIAEQPQSALAHLQLANLYRRQGYYPMAIASLKLASDNLDPSADIQGTLGELYEERAFSQGCTYEYPAYLDRAIRHYQHAIALEPDEGEWHFRLAQVYLDQNRPQLAMNEAQILFELAPKAENQAFIAQQYSMRNQQPKALQILAQAQAKGLGQGDAAQHEIYMNSGQWQQAAQAFTQYLQGKKALSGYDVIKADIIGQQSNKDLSAQVRDKPLQLGSRWEAAVYAYWTGKVNRQQLADYAGNRCERTELFFYAGYREFARGQWQQARQDFSAALQQNTWRFIERPLATYFLGRLTSH</sequence>
<evidence type="ECO:0008006" key="4">
    <source>
        <dbReference type="Google" id="ProtNLM"/>
    </source>
</evidence>
<dbReference type="SUPFAM" id="SSF48452">
    <property type="entry name" value="TPR-like"/>
    <property type="match status" value="3"/>
</dbReference>
<dbReference type="InterPro" id="IPR011990">
    <property type="entry name" value="TPR-like_helical_dom_sf"/>
</dbReference>
<dbReference type="eggNOG" id="COG0457">
    <property type="taxonomic scope" value="Bacteria"/>
</dbReference>
<dbReference type="InterPro" id="IPR019734">
    <property type="entry name" value="TPR_rpt"/>
</dbReference>
<dbReference type="KEGG" id="cja:CJA_0836"/>
<reference evidence="2 3" key="1">
    <citation type="journal article" date="2008" name="J. Bacteriol.">
        <title>Insights into plant cell wall degradation from the genome sequence of the soil bacterium Cellvibrio japonicus.</title>
        <authorList>
            <person name="Deboy R.T."/>
            <person name="Mongodin E.F."/>
            <person name="Fouts D.E."/>
            <person name="Tailford L.E."/>
            <person name="Khouri H."/>
            <person name="Emerson J.B."/>
            <person name="Mohamoud Y."/>
            <person name="Watkins K."/>
            <person name="Henrissat B."/>
            <person name="Gilbert H.J."/>
            <person name="Nelson K.E."/>
        </authorList>
    </citation>
    <scope>NUCLEOTIDE SEQUENCE [LARGE SCALE GENOMIC DNA]</scope>
    <source>
        <strain evidence="2 3">Ueda107</strain>
    </source>
</reference>
<proteinExistence type="predicted"/>
<dbReference type="STRING" id="498211.CJA_0836"/>
<keyword evidence="1" id="KW-0802">TPR repeat</keyword>
<dbReference type="PANTHER" id="PTHR12558">
    <property type="entry name" value="CELL DIVISION CYCLE 16,23,27"/>
    <property type="match status" value="1"/>
</dbReference>
<dbReference type="Gene3D" id="1.25.40.10">
    <property type="entry name" value="Tetratricopeptide repeat domain"/>
    <property type="match status" value="4"/>
</dbReference>
<dbReference type="Pfam" id="PF20308">
    <property type="entry name" value="TPR-S"/>
    <property type="match status" value="1"/>
</dbReference>
<evidence type="ECO:0000256" key="1">
    <source>
        <dbReference type="PROSITE-ProRule" id="PRU00339"/>
    </source>
</evidence>
<evidence type="ECO:0000313" key="3">
    <source>
        <dbReference type="Proteomes" id="UP000001036"/>
    </source>
</evidence>
<organism evidence="2 3">
    <name type="scientific">Cellvibrio japonicus (strain Ueda107)</name>
    <name type="common">Pseudomonas fluorescens subsp. cellulosa</name>
    <dbReference type="NCBI Taxonomy" id="498211"/>
    <lineage>
        <taxon>Bacteria</taxon>
        <taxon>Pseudomonadati</taxon>
        <taxon>Pseudomonadota</taxon>
        <taxon>Gammaproteobacteria</taxon>
        <taxon>Cellvibrionales</taxon>
        <taxon>Cellvibrionaceae</taxon>
        <taxon>Cellvibrio</taxon>
    </lineage>
</organism>
<dbReference type="InterPro" id="IPR046880">
    <property type="entry name" value="TPR-S"/>
</dbReference>
<name>B3PKS9_CELJU</name>
<dbReference type="EMBL" id="CP000934">
    <property type="protein sequence ID" value="ACE83617.1"/>
    <property type="molecule type" value="Genomic_DNA"/>
</dbReference>
<dbReference type="SMART" id="SM00028">
    <property type="entry name" value="TPR"/>
    <property type="match status" value="4"/>
</dbReference>
<accession>B3PKS9</accession>
<dbReference type="OrthoDB" id="5695987at2"/>
<gene>
    <name evidence="2" type="ordered locus">CJA_0836</name>
</gene>
<protein>
    <recommendedName>
        <fullName evidence="4">Tetratricopeptide repeat protein</fullName>
    </recommendedName>
</protein>
<dbReference type="PANTHER" id="PTHR12558:SF13">
    <property type="entry name" value="CELL DIVISION CYCLE PROTEIN 27 HOMOLOG"/>
    <property type="match status" value="1"/>
</dbReference>
<dbReference type="PROSITE" id="PS50005">
    <property type="entry name" value="TPR"/>
    <property type="match status" value="1"/>
</dbReference>
<dbReference type="RefSeq" id="WP_012486497.1">
    <property type="nucleotide sequence ID" value="NC_010995.1"/>
</dbReference>
<evidence type="ECO:0000313" key="2">
    <source>
        <dbReference type="EMBL" id="ACE83617.1"/>
    </source>
</evidence>
<keyword evidence="3" id="KW-1185">Reference proteome</keyword>